<keyword evidence="8" id="KW-0496">Mitochondrion</keyword>
<name>A0A6A5DK48_SCHHA</name>
<dbReference type="EMBL" id="AMPZ03000005">
    <property type="protein sequence ID" value="KAH9582552.1"/>
    <property type="molecule type" value="Genomic_DNA"/>
</dbReference>
<comment type="subcellular location">
    <subcellularLocation>
        <location evidence="1">Mitochondrion inner membrane</location>
        <topology evidence="1">Multi-pass membrane protein</topology>
    </subcellularLocation>
</comment>
<evidence type="ECO:0000256" key="5">
    <source>
        <dbReference type="ARBA" id="ARBA00022737"/>
    </source>
</evidence>
<evidence type="ECO:0000256" key="2">
    <source>
        <dbReference type="ARBA" id="ARBA00006375"/>
    </source>
</evidence>
<evidence type="ECO:0000256" key="1">
    <source>
        <dbReference type="ARBA" id="ARBA00004448"/>
    </source>
</evidence>
<evidence type="ECO:0000256" key="7">
    <source>
        <dbReference type="ARBA" id="ARBA00022989"/>
    </source>
</evidence>
<dbReference type="PANTHER" id="PTHR45760:SF2">
    <property type="entry name" value="FI19922P1-RELATED"/>
    <property type="match status" value="1"/>
</dbReference>
<dbReference type="InterPro" id="IPR023395">
    <property type="entry name" value="MCP_dom_sf"/>
</dbReference>
<keyword evidence="4 10" id="KW-0812">Transmembrane</keyword>
<evidence type="ECO:0000256" key="6">
    <source>
        <dbReference type="ARBA" id="ARBA00022792"/>
    </source>
</evidence>
<keyword evidence="6" id="KW-0999">Mitochondrion inner membrane</keyword>
<sequence>MESGDERLSRVSFTHRIIASSVGGIMTAFVMTPLDVVKVRMQSSRAYSETKCLIYCNGLAERLSTCPLSRNTCSMSWSERAMKCAGRWNLFTSNESHCCSTCIPHYNNQSFVSFSCRSPSVSDTVLRIIRNEGILSLWSGLSPTLVMTLPQTVIYFTVNDWLKYHVGYTSKTVNKSPVMTSGSFQNFISPKDFLPPLVGGVSRIFAVMAVSPIELLRTKIQARKVLYRDITSLVVTTVKQDGLKSLWLGAGPTLLRDVPYSMVFWLTYDYMKSGFINKQIRTHLLSNSELPATFDRIHFSHAFGFGAAAGFISGVLTHPFDVIKTHRQVDFGKYSFSFNHLHPTSTWTLLHNLYIKNGLPALFSGFTPRIIKTTGASAIMIAVFESLKEKVVNIGTS</sequence>
<dbReference type="InterPro" id="IPR018108">
    <property type="entry name" value="MCP_transmembrane"/>
</dbReference>
<reference evidence="11" key="3">
    <citation type="submission" date="2021-06" db="EMBL/GenBank/DDBJ databases">
        <title>Chromosome-level genome assembly for S. haematobium.</title>
        <authorList>
            <person name="Stroehlein A.J."/>
        </authorList>
    </citation>
    <scope>NUCLEOTIDE SEQUENCE</scope>
</reference>
<evidence type="ECO:0000313" key="11">
    <source>
        <dbReference type="EMBL" id="KAH9582552.1"/>
    </source>
</evidence>
<evidence type="ECO:0000256" key="3">
    <source>
        <dbReference type="ARBA" id="ARBA00022448"/>
    </source>
</evidence>
<evidence type="ECO:0000313" key="12">
    <source>
        <dbReference type="Proteomes" id="UP000471633"/>
    </source>
</evidence>
<keyword evidence="3 10" id="KW-0813">Transport</keyword>
<dbReference type="Proteomes" id="UP000471633">
    <property type="component" value="Unassembled WGS sequence"/>
</dbReference>
<proteinExistence type="inferred from homology"/>
<evidence type="ECO:0000256" key="10">
    <source>
        <dbReference type="RuleBase" id="RU000488"/>
    </source>
</evidence>
<dbReference type="GO" id="GO:1990542">
    <property type="term" value="P:mitochondrial transmembrane transport"/>
    <property type="evidence" value="ECO:0007669"/>
    <property type="project" value="InterPro"/>
</dbReference>
<protein>
    <submittedName>
        <fullName evidence="11">Uncharacterized protein</fullName>
    </submittedName>
</protein>
<dbReference type="PROSITE" id="PS50920">
    <property type="entry name" value="SOLCAR"/>
    <property type="match status" value="3"/>
</dbReference>
<comment type="similarity">
    <text evidence="2 10">Belongs to the mitochondrial carrier (TC 2.A.29) family.</text>
</comment>
<keyword evidence="9" id="KW-0472">Membrane</keyword>
<dbReference type="SUPFAM" id="SSF103506">
    <property type="entry name" value="Mitochondrial carrier"/>
    <property type="match status" value="1"/>
</dbReference>
<keyword evidence="12" id="KW-1185">Reference proteome</keyword>
<dbReference type="AlphaFoldDB" id="A0A6A5DK48"/>
<keyword evidence="7" id="KW-1133">Transmembrane helix</keyword>
<dbReference type="GeneID" id="24595339"/>
<organism evidence="11 12">
    <name type="scientific">Schistosoma haematobium</name>
    <name type="common">Blood fluke</name>
    <dbReference type="NCBI Taxonomy" id="6185"/>
    <lineage>
        <taxon>Eukaryota</taxon>
        <taxon>Metazoa</taxon>
        <taxon>Spiralia</taxon>
        <taxon>Lophotrochozoa</taxon>
        <taxon>Platyhelminthes</taxon>
        <taxon>Trematoda</taxon>
        <taxon>Digenea</taxon>
        <taxon>Strigeidida</taxon>
        <taxon>Schistosomatoidea</taxon>
        <taxon>Schistosomatidae</taxon>
        <taxon>Schistosoma</taxon>
    </lineage>
</organism>
<dbReference type="Pfam" id="PF00153">
    <property type="entry name" value="Mito_carr"/>
    <property type="match status" value="4"/>
</dbReference>
<keyword evidence="5" id="KW-0677">Repeat</keyword>
<gene>
    <name evidence="11" type="ORF">MS3_00007268</name>
</gene>
<accession>A0A6A5DK48</accession>
<reference evidence="11" key="4">
    <citation type="journal article" date="2022" name="PLoS Pathog.">
        <title>Chromosome-level genome of Schistosoma haematobium underpins genome-wide explorations of molecular variation.</title>
        <authorList>
            <person name="Stroehlein A.J."/>
            <person name="Korhonen P.K."/>
            <person name="Lee V.V."/>
            <person name="Ralph S.A."/>
            <person name="Mentink-Kane M."/>
            <person name="You H."/>
            <person name="McManus D.P."/>
            <person name="Tchuente L.T."/>
            <person name="Stothard J.R."/>
            <person name="Kaur P."/>
            <person name="Dudchenko O."/>
            <person name="Aiden E.L."/>
            <person name="Yang B."/>
            <person name="Yang H."/>
            <person name="Emery A.M."/>
            <person name="Webster B.L."/>
            <person name="Brindley P.J."/>
            <person name="Rollinson D."/>
            <person name="Chang B.C.H."/>
            <person name="Gasser R.B."/>
            <person name="Young N.D."/>
        </authorList>
    </citation>
    <scope>NUCLEOTIDE SEQUENCE</scope>
</reference>
<evidence type="ECO:0000256" key="8">
    <source>
        <dbReference type="ARBA" id="ARBA00023128"/>
    </source>
</evidence>
<dbReference type="RefSeq" id="XP_051066053.1">
    <property type="nucleotide sequence ID" value="XM_051215529.1"/>
</dbReference>
<evidence type="ECO:0000256" key="9">
    <source>
        <dbReference type="ARBA" id="ARBA00023136"/>
    </source>
</evidence>
<dbReference type="Gene3D" id="1.50.40.10">
    <property type="entry name" value="Mitochondrial carrier domain"/>
    <property type="match status" value="2"/>
</dbReference>
<reference evidence="11" key="1">
    <citation type="journal article" date="2012" name="Nat. Genet.">
        <title>Whole-genome sequence of Schistosoma haematobium.</title>
        <authorList>
            <person name="Young N.D."/>
            <person name="Jex A.R."/>
            <person name="Li B."/>
            <person name="Liu S."/>
            <person name="Yang L."/>
            <person name="Xiong Z."/>
            <person name="Li Y."/>
            <person name="Cantacessi C."/>
            <person name="Hall R.S."/>
            <person name="Xu X."/>
            <person name="Chen F."/>
            <person name="Wu X."/>
            <person name="Zerlotini A."/>
            <person name="Oliveira G."/>
            <person name="Hofmann A."/>
            <person name="Zhang G."/>
            <person name="Fang X."/>
            <person name="Kang Y."/>
            <person name="Campbell B.E."/>
            <person name="Loukas A."/>
            <person name="Ranganathan S."/>
            <person name="Rollinson D."/>
            <person name="Rinaldi G."/>
            <person name="Brindley P.J."/>
            <person name="Yang H."/>
            <person name="Wang J."/>
            <person name="Wang J."/>
            <person name="Gasser R.B."/>
        </authorList>
    </citation>
    <scope>NUCLEOTIDE SEQUENCE</scope>
</reference>
<dbReference type="InterPro" id="IPR045315">
    <property type="entry name" value="Mtm1-like"/>
</dbReference>
<evidence type="ECO:0000256" key="4">
    <source>
        <dbReference type="ARBA" id="ARBA00022692"/>
    </source>
</evidence>
<comment type="caution">
    <text evidence="11">The sequence shown here is derived from an EMBL/GenBank/DDBJ whole genome shotgun (WGS) entry which is preliminary data.</text>
</comment>
<reference evidence="11" key="2">
    <citation type="journal article" date="2019" name="Gigascience">
        <title>High-quality Schistosoma haematobium genome achieved by single-molecule and long-range sequencing.</title>
        <authorList>
            <person name="Stroehlein A.J."/>
            <person name="Korhonen P.K."/>
            <person name="Chong T.M."/>
            <person name="Lim Y.L."/>
            <person name="Chan K.G."/>
            <person name="Webster B."/>
            <person name="Rollinson D."/>
            <person name="Brindley P.J."/>
            <person name="Gasser R.B."/>
            <person name="Young N.D."/>
        </authorList>
    </citation>
    <scope>NUCLEOTIDE SEQUENCE</scope>
</reference>
<dbReference type="CTD" id="24595339"/>
<dbReference type="GO" id="GO:0005743">
    <property type="term" value="C:mitochondrial inner membrane"/>
    <property type="evidence" value="ECO:0007669"/>
    <property type="project" value="UniProtKB-SubCell"/>
</dbReference>
<dbReference type="PANTHER" id="PTHR45760">
    <property type="entry name" value="FI19922P1-RELATED"/>
    <property type="match status" value="1"/>
</dbReference>